<dbReference type="SUPFAM" id="SSF56112">
    <property type="entry name" value="Protein kinase-like (PK-like)"/>
    <property type="match status" value="1"/>
</dbReference>
<proteinExistence type="predicted"/>
<protein>
    <recommendedName>
        <fullName evidence="5">Protein kinase domain-containing protein</fullName>
    </recommendedName>
</protein>
<dbReference type="EMBL" id="MU069442">
    <property type="protein sequence ID" value="KAF5843450.1"/>
    <property type="molecule type" value="Genomic_DNA"/>
</dbReference>
<dbReference type="InterPro" id="IPR017441">
    <property type="entry name" value="Protein_kinase_ATP_BS"/>
</dbReference>
<feature type="region of interest" description="Disordered" evidence="2">
    <location>
        <begin position="157"/>
        <end position="178"/>
    </location>
</feature>
<feature type="region of interest" description="Disordered" evidence="2">
    <location>
        <begin position="108"/>
        <end position="133"/>
    </location>
</feature>
<dbReference type="Proteomes" id="UP000815325">
    <property type="component" value="Unassembled WGS sequence"/>
</dbReference>
<evidence type="ECO:0000256" key="2">
    <source>
        <dbReference type="SAM" id="MobiDB-lite"/>
    </source>
</evidence>
<evidence type="ECO:0000313" key="3">
    <source>
        <dbReference type="EMBL" id="KAF5843450.1"/>
    </source>
</evidence>
<keyword evidence="4" id="KW-1185">Reference proteome</keyword>
<evidence type="ECO:0000256" key="1">
    <source>
        <dbReference type="PROSITE-ProRule" id="PRU10141"/>
    </source>
</evidence>
<comment type="caution">
    <text evidence="3">The sequence shown here is derived from an EMBL/GenBank/DDBJ whole genome shotgun (WGS) entry which is preliminary data.</text>
</comment>
<dbReference type="InterPro" id="IPR011009">
    <property type="entry name" value="Kinase-like_dom_sf"/>
</dbReference>
<dbReference type="PROSITE" id="PS00107">
    <property type="entry name" value="PROTEIN_KINASE_ATP"/>
    <property type="match status" value="1"/>
</dbReference>
<feature type="binding site" evidence="1">
    <location>
        <position position="227"/>
    </location>
    <ligand>
        <name>ATP</name>
        <dbReference type="ChEBI" id="CHEBI:30616"/>
    </ligand>
</feature>
<keyword evidence="1" id="KW-0067">ATP-binding</keyword>
<dbReference type="Gene3D" id="3.30.200.20">
    <property type="entry name" value="Phosphorylase Kinase, domain 1"/>
    <property type="match status" value="1"/>
</dbReference>
<accession>A0ABQ7H9B7</accession>
<reference evidence="3" key="1">
    <citation type="submission" date="2017-08" db="EMBL/GenBank/DDBJ databases">
        <authorList>
            <person name="Polle J.E."/>
            <person name="Barry K."/>
            <person name="Cushman J."/>
            <person name="Schmutz J."/>
            <person name="Tran D."/>
            <person name="Hathwaick L.T."/>
            <person name="Yim W.C."/>
            <person name="Jenkins J."/>
            <person name="Mckie-Krisberg Z.M."/>
            <person name="Prochnik S."/>
            <person name="Lindquist E."/>
            <person name="Dockter R.B."/>
            <person name="Adam C."/>
            <person name="Molina H."/>
            <person name="Bunkerborg J."/>
            <person name="Jin E."/>
            <person name="Buchheim M."/>
            <person name="Magnuson J."/>
        </authorList>
    </citation>
    <scope>NUCLEOTIDE SEQUENCE</scope>
    <source>
        <strain evidence="3">CCAP 19/18</strain>
    </source>
</reference>
<sequence>MHCKLLISMNEFRSRTARPLPRCRSAANVARCSCCFQQALKRPTSGNGVMSKDFKKCSTITTTQQLCARLTGLKATPCSTPDSRPSMTPEGRGHVVGVTSAQKAEQHVMSGTGVQRAEQQASTQGSASEEAPAPGALAAPIGIQVHADIMPLQRIMADQGGGKHPSNRRSVSGPQLGASPHELVQKKVTSLFNGKSDDVLRLQDVIGKGAWGTVYKGTWKGLTVAVKTVSNLKSS</sequence>
<keyword evidence="1" id="KW-0547">Nucleotide-binding</keyword>
<gene>
    <name evidence="3" type="ORF">DUNSADRAFT_15745</name>
</gene>
<evidence type="ECO:0000313" key="4">
    <source>
        <dbReference type="Proteomes" id="UP000815325"/>
    </source>
</evidence>
<organism evidence="3 4">
    <name type="scientific">Dunaliella salina</name>
    <name type="common">Green alga</name>
    <name type="synonym">Protococcus salinus</name>
    <dbReference type="NCBI Taxonomy" id="3046"/>
    <lineage>
        <taxon>Eukaryota</taxon>
        <taxon>Viridiplantae</taxon>
        <taxon>Chlorophyta</taxon>
        <taxon>core chlorophytes</taxon>
        <taxon>Chlorophyceae</taxon>
        <taxon>CS clade</taxon>
        <taxon>Chlamydomonadales</taxon>
        <taxon>Dunaliellaceae</taxon>
        <taxon>Dunaliella</taxon>
    </lineage>
</organism>
<evidence type="ECO:0008006" key="5">
    <source>
        <dbReference type="Google" id="ProtNLM"/>
    </source>
</evidence>
<feature type="non-terminal residue" evidence="3">
    <location>
        <position position="235"/>
    </location>
</feature>
<name>A0ABQ7H9B7_DUNSA</name>